<evidence type="ECO:0000256" key="1">
    <source>
        <dbReference type="SAM" id="SignalP"/>
    </source>
</evidence>
<reference evidence="4" key="1">
    <citation type="submission" date="2016-12" db="EMBL/GenBank/DDBJ databases">
        <authorList>
            <person name="Varghese N."/>
            <person name="Submissions S."/>
        </authorList>
    </citation>
    <scope>NUCLEOTIDE SEQUENCE [LARGE SCALE GENOMIC DNA]</scope>
    <source>
        <strain evidence="4">DSM 11032</strain>
    </source>
</reference>
<dbReference type="Gene3D" id="3.40.30.10">
    <property type="entry name" value="Glutaredoxin"/>
    <property type="match status" value="1"/>
</dbReference>
<keyword evidence="4" id="KW-1185">Reference proteome</keyword>
<dbReference type="EMBL" id="FRDF01000004">
    <property type="protein sequence ID" value="SHN52600.1"/>
    <property type="molecule type" value="Genomic_DNA"/>
</dbReference>
<dbReference type="InterPro" id="IPR012336">
    <property type="entry name" value="Thioredoxin-like_fold"/>
</dbReference>
<name>A0A1M7S2C7_9SPHN</name>
<dbReference type="AlphaFoldDB" id="A0A1M7S2C7"/>
<gene>
    <name evidence="3" type="ORF">SAMN02745193_00826</name>
</gene>
<evidence type="ECO:0000313" key="4">
    <source>
        <dbReference type="Proteomes" id="UP000184391"/>
    </source>
</evidence>
<evidence type="ECO:0000259" key="2">
    <source>
        <dbReference type="Pfam" id="PF13462"/>
    </source>
</evidence>
<protein>
    <submittedName>
        <fullName evidence="3">Thioredoxin</fullName>
    </submittedName>
</protein>
<feature type="domain" description="Thioredoxin-like fold" evidence="2">
    <location>
        <begin position="52"/>
        <end position="235"/>
    </location>
</feature>
<dbReference type="Gene3D" id="1.10.40.110">
    <property type="match status" value="1"/>
</dbReference>
<dbReference type="STRING" id="198312.SAMN02745193_00826"/>
<evidence type="ECO:0000313" key="3">
    <source>
        <dbReference type="EMBL" id="SHN52600.1"/>
    </source>
</evidence>
<dbReference type="SUPFAM" id="SSF52833">
    <property type="entry name" value="Thioredoxin-like"/>
    <property type="match status" value="1"/>
</dbReference>
<dbReference type="Proteomes" id="UP000184391">
    <property type="component" value="Unassembled WGS sequence"/>
</dbReference>
<dbReference type="Pfam" id="PF13462">
    <property type="entry name" value="Thioredoxin_4"/>
    <property type="match status" value="1"/>
</dbReference>
<proteinExistence type="predicted"/>
<organism evidence="3 4">
    <name type="scientific">Erythrobacter sanguineus</name>
    <dbReference type="NCBI Taxonomy" id="198312"/>
    <lineage>
        <taxon>Bacteria</taxon>
        <taxon>Pseudomonadati</taxon>
        <taxon>Pseudomonadota</taxon>
        <taxon>Alphaproteobacteria</taxon>
        <taxon>Sphingomonadales</taxon>
        <taxon>Erythrobacteraceae</taxon>
        <taxon>Erythrobacter/Porphyrobacter group</taxon>
        <taxon>Erythrobacter</taxon>
    </lineage>
</organism>
<dbReference type="RefSeq" id="WP_072673390.1">
    <property type="nucleotide sequence ID" value="NZ_FRDF01000004.1"/>
</dbReference>
<dbReference type="OrthoDB" id="8478320at2"/>
<sequence length="255" mass="27230">MILRSLRPLAALGAALITLSTPVAGQQSLANPGSDFVDDRPQGNWHAVIARTERGHLIGNPDADTRLIEFISYTCSHCANFAVQGEPALDLTLLMPGKIGVEVRPVIRNALDLTISLLAQCGDPAGFKDRHRAFMYSQGDWIAKYQNAPQSQQSAWARGDKASRMNAANALGFTDMLVKRGQSLSEVNACVMDDAAAQQLVNNAAADNAEFDVAGTPSFALDGKLLENVHNWDSLYPVLSAHFTPAPDGGLSTSG</sequence>
<accession>A0A1M7S2C7</accession>
<feature type="chain" id="PRO_5012862072" evidence="1">
    <location>
        <begin position="26"/>
        <end position="255"/>
    </location>
</feature>
<dbReference type="InterPro" id="IPR036249">
    <property type="entry name" value="Thioredoxin-like_sf"/>
</dbReference>
<feature type="signal peptide" evidence="1">
    <location>
        <begin position="1"/>
        <end position="25"/>
    </location>
</feature>
<keyword evidence="1" id="KW-0732">Signal</keyword>